<feature type="signal peptide" evidence="2">
    <location>
        <begin position="1"/>
        <end position="21"/>
    </location>
</feature>
<dbReference type="RefSeq" id="WP_046557806.1">
    <property type="nucleotide sequence ID" value="NZ_LAHO01000010.1"/>
</dbReference>
<dbReference type="OrthoDB" id="5739345at2"/>
<gene>
    <name evidence="3" type="ORF">WG68_11340</name>
</gene>
<dbReference type="EMBL" id="LAHO01000010">
    <property type="protein sequence ID" value="KKO45311.1"/>
    <property type="molecule type" value="Genomic_DNA"/>
</dbReference>
<dbReference type="AlphaFoldDB" id="A0A0M2V3V1"/>
<proteinExistence type="predicted"/>
<organism evidence="3 4">
    <name type="scientific">Arsukibacterium ikkense</name>
    <dbReference type="NCBI Taxonomy" id="336831"/>
    <lineage>
        <taxon>Bacteria</taxon>
        <taxon>Pseudomonadati</taxon>
        <taxon>Pseudomonadota</taxon>
        <taxon>Gammaproteobacteria</taxon>
        <taxon>Chromatiales</taxon>
        <taxon>Chromatiaceae</taxon>
        <taxon>Arsukibacterium</taxon>
    </lineage>
</organism>
<dbReference type="Gene3D" id="3.10.450.160">
    <property type="entry name" value="inner membrane protein cigr"/>
    <property type="match status" value="1"/>
</dbReference>
<evidence type="ECO:0000313" key="4">
    <source>
        <dbReference type="Proteomes" id="UP000034228"/>
    </source>
</evidence>
<reference evidence="3 4" key="1">
    <citation type="submission" date="2015-03" db="EMBL/GenBank/DDBJ databases">
        <title>Draft genome sequences of two protease-producing strains of Arsukibacterium isolated from two cold and alkaline environments.</title>
        <authorList>
            <person name="Lylloff J.E."/>
            <person name="Skov L.B."/>
            <person name="Jepsen M."/>
            <person name="Hallin P.F."/>
            <person name="Sorensen S.J."/>
            <person name="Stougaard P."/>
            <person name="Glaring M.A."/>
        </authorList>
    </citation>
    <scope>NUCLEOTIDE SEQUENCE [LARGE SCALE GENOMIC DNA]</scope>
    <source>
        <strain evidence="3 4">GCM72</strain>
    </source>
</reference>
<evidence type="ECO:0000256" key="1">
    <source>
        <dbReference type="SAM" id="MobiDB-lite"/>
    </source>
</evidence>
<keyword evidence="2" id="KW-0732">Signal</keyword>
<feature type="region of interest" description="Disordered" evidence="1">
    <location>
        <begin position="24"/>
        <end position="49"/>
    </location>
</feature>
<comment type="caution">
    <text evidence="3">The sequence shown here is derived from an EMBL/GenBank/DDBJ whole genome shotgun (WGS) entry which is preliminary data.</text>
</comment>
<dbReference type="PATRIC" id="fig|336831.14.peg.478"/>
<feature type="compositionally biased region" description="Basic and acidic residues" evidence="1">
    <location>
        <begin position="24"/>
        <end position="39"/>
    </location>
</feature>
<accession>A0A0M2V3V1</accession>
<sequence length="103" mass="11754">MKVFMLVLCSSTLLFSQLAMAKPDQEKSLPPGLEKKLERGQPLPPGWQKKLAPGQFLAEDYYRHARIIKQPNAEGIISVQIEDTIIELFENTREIVRVMNSSR</sequence>
<keyword evidence="4" id="KW-1185">Reference proteome</keyword>
<name>A0A0M2V3V1_9GAMM</name>
<evidence type="ECO:0000313" key="3">
    <source>
        <dbReference type="EMBL" id="KKO45311.1"/>
    </source>
</evidence>
<dbReference type="STRING" id="336831.WG68_11340"/>
<protein>
    <submittedName>
        <fullName evidence="3">Uncharacterized protein</fullName>
    </submittedName>
</protein>
<dbReference type="Proteomes" id="UP000034228">
    <property type="component" value="Unassembled WGS sequence"/>
</dbReference>
<evidence type="ECO:0000256" key="2">
    <source>
        <dbReference type="SAM" id="SignalP"/>
    </source>
</evidence>
<feature type="chain" id="PRO_5005644236" evidence="2">
    <location>
        <begin position="22"/>
        <end position="103"/>
    </location>
</feature>